<dbReference type="InterPro" id="IPR036259">
    <property type="entry name" value="MFS_trans_sf"/>
</dbReference>
<accession>A0A0C3QIM1</accession>
<evidence type="ECO:0000256" key="2">
    <source>
        <dbReference type="ARBA" id="ARBA00010992"/>
    </source>
</evidence>
<dbReference type="Pfam" id="PF00083">
    <property type="entry name" value="Sugar_tr"/>
    <property type="match status" value="1"/>
</dbReference>
<feature type="transmembrane region" description="Helical" evidence="9">
    <location>
        <begin position="254"/>
        <end position="279"/>
    </location>
</feature>
<dbReference type="GO" id="GO:0016020">
    <property type="term" value="C:membrane"/>
    <property type="evidence" value="ECO:0007669"/>
    <property type="project" value="UniProtKB-SubCell"/>
</dbReference>
<evidence type="ECO:0000256" key="4">
    <source>
        <dbReference type="ARBA" id="ARBA00022692"/>
    </source>
</evidence>
<evidence type="ECO:0000259" key="10">
    <source>
        <dbReference type="PROSITE" id="PS50850"/>
    </source>
</evidence>
<dbReference type="AlphaFoldDB" id="A0A0C3QIM1"/>
<dbReference type="InterPro" id="IPR005828">
    <property type="entry name" value="MFS_sugar_transport-like"/>
</dbReference>
<dbReference type="NCBIfam" id="TIGR00879">
    <property type="entry name" value="SP"/>
    <property type="match status" value="1"/>
</dbReference>
<dbReference type="SUPFAM" id="SSF103473">
    <property type="entry name" value="MFS general substrate transporter"/>
    <property type="match status" value="1"/>
</dbReference>
<evidence type="ECO:0000256" key="8">
    <source>
        <dbReference type="RuleBase" id="RU003346"/>
    </source>
</evidence>
<evidence type="ECO:0000313" key="12">
    <source>
        <dbReference type="Proteomes" id="UP000054248"/>
    </source>
</evidence>
<dbReference type="GO" id="GO:0005351">
    <property type="term" value="F:carbohydrate:proton symporter activity"/>
    <property type="evidence" value="ECO:0007669"/>
    <property type="project" value="TreeGrafter"/>
</dbReference>
<proteinExistence type="inferred from homology"/>
<feature type="transmembrane region" description="Helical" evidence="9">
    <location>
        <begin position="85"/>
        <end position="105"/>
    </location>
</feature>
<keyword evidence="6 9" id="KW-0472">Membrane</keyword>
<dbReference type="InterPro" id="IPR050360">
    <property type="entry name" value="MFS_Sugar_Transporters"/>
</dbReference>
<name>A0A0C3QIM1_9AGAM</name>
<comment type="catalytic activity">
    <reaction evidence="7">
        <text>myo-inositol(out) + H(+)(out) = myo-inositol(in) + H(+)(in)</text>
        <dbReference type="Rhea" id="RHEA:60364"/>
        <dbReference type="ChEBI" id="CHEBI:15378"/>
        <dbReference type="ChEBI" id="CHEBI:17268"/>
    </reaction>
</comment>
<feature type="transmembrane region" description="Helical" evidence="9">
    <location>
        <begin position="322"/>
        <end position="342"/>
    </location>
</feature>
<reference evidence="11 12" key="1">
    <citation type="submission" date="2014-04" db="EMBL/GenBank/DDBJ databases">
        <authorList>
            <consortium name="DOE Joint Genome Institute"/>
            <person name="Kuo A."/>
            <person name="Girlanda M."/>
            <person name="Perotto S."/>
            <person name="Kohler A."/>
            <person name="Nagy L.G."/>
            <person name="Floudas D."/>
            <person name="Copeland A."/>
            <person name="Barry K.W."/>
            <person name="Cichocki N."/>
            <person name="Veneault-Fourrey C."/>
            <person name="LaButti K."/>
            <person name="Lindquist E.A."/>
            <person name="Lipzen A."/>
            <person name="Lundell T."/>
            <person name="Morin E."/>
            <person name="Murat C."/>
            <person name="Sun H."/>
            <person name="Tunlid A."/>
            <person name="Henrissat B."/>
            <person name="Grigoriev I.V."/>
            <person name="Hibbett D.S."/>
            <person name="Martin F."/>
            <person name="Nordberg H.P."/>
            <person name="Cantor M.N."/>
            <person name="Hua S.X."/>
        </authorList>
    </citation>
    <scope>NUCLEOTIDE SEQUENCE [LARGE SCALE GENOMIC DNA]</scope>
    <source>
        <strain evidence="11 12">MUT 4182</strain>
    </source>
</reference>
<feature type="transmembrane region" description="Helical" evidence="9">
    <location>
        <begin position="50"/>
        <end position="73"/>
    </location>
</feature>
<dbReference type="Gene3D" id="1.20.1250.20">
    <property type="entry name" value="MFS general substrate transporter like domains"/>
    <property type="match status" value="1"/>
</dbReference>
<gene>
    <name evidence="11" type="ORF">M407DRAFT_243582</name>
</gene>
<feature type="transmembrane region" description="Helical" evidence="9">
    <location>
        <begin position="291"/>
        <end position="310"/>
    </location>
</feature>
<dbReference type="EMBL" id="KN823019">
    <property type="protein sequence ID" value="KIO26756.1"/>
    <property type="molecule type" value="Genomic_DNA"/>
</dbReference>
<dbReference type="HOGENOM" id="CLU_001265_30_12_1"/>
<feature type="transmembrane region" description="Helical" evidence="9">
    <location>
        <begin position="143"/>
        <end position="163"/>
    </location>
</feature>
<dbReference type="OrthoDB" id="5399138at2759"/>
<reference evidence="12" key="2">
    <citation type="submission" date="2015-01" db="EMBL/GenBank/DDBJ databases">
        <title>Evolutionary Origins and Diversification of the Mycorrhizal Mutualists.</title>
        <authorList>
            <consortium name="DOE Joint Genome Institute"/>
            <consortium name="Mycorrhizal Genomics Consortium"/>
            <person name="Kohler A."/>
            <person name="Kuo A."/>
            <person name="Nagy L.G."/>
            <person name="Floudas D."/>
            <person name="Copeland A."/>
            <person name="Barry K.W."/>
            <person name="Cichocki N."/>
            <person name="Veneault-Fourrey C."/>
            <person name="LaButti K."/>
            <person name="Lindquist E.A."/>
            <person name="Lipzen A."/>
            <person name="Lundell T."/>
            <person name="Morin E."/>
            <person name="Murat C."/>
            <person name="Riley R."/>
            <person name="Ohm R."/>
            <person name="Sun H."/>
            <person name="Tunlid A."/>
            <person name="Henrissat B."/>
            <person name="Grigoriev I.V."/>
            <person name="Hibbett D.S."/>
            <person name="Martin F."/>
        </authorList>
    </citation>
    <scope>NUCLEOTIDE SEQUENCE [LARGE SCALE GENOMIC DNA]</scope>
    <source>
        <strain evidence="12">MUT 4182</strain>
    </source>
</reference>
<dbReference type="PROSITE" id="PS00217">
    <property type="entry name" value="SUGAR_TRANSPORT_2"/>
    <property type="match status" value="1"/>
</dbReference>
<dbReference type="PRINTS" id="PR00171">
    <property type="entry name" value="SUGRTRNSPORT"/>
</dbReference>
<dbReference type="InterPro" id="IPR005829">
    <property type="entry name" value="Sugar_transporter_CS"/>
</dbReference>
<dbReference type="STRING" id="1051891.A0A0C3QIM1"/>
<keyword evidence="3 8" id="KW-0813">Transport</keyword>
<dbReference type="InterPro" id="IPR020846">
    <property type="entry name" value="MFS_dom"/>
</dbReference>
<dbReference type="PROSITE" id="PS50850">
    <property type="entry name" value="MFS"/>
    <property type="match status" value="1"/>
</dbReference>
<protein>
    <recommendedName>
        <fullName evidence="10">Major facilitator superfamily (MFS) profile domain-containing protein</fullName>
    </recommendedName>
</protein>
<dbReference type="Proteomes" id="UP000054248">
    <property type="component" value="Unassembled WGS sequence"/>
</dbReference>
<feature type="transmembrane region" description="Helical" evidence="9">
    <location>
        <begin position="420"/>
        <end position="438"/>
    </location>
</feature>
<keyword evidence="5 9" id="KW-1133">Transmembrane helix</keyword>
<organism evidence="11 12">
    <name type="scientific">Tulasnella calospora MUT 4182</name>
    <dbReference type="NCBI Taxonomy" id="1051891"/>
    <lineage>
        <taxon>Eukaryota</taxon>
        <taxon>Fungi</taxon>
        <taxon>Dikarya</taxon>
        <taxon>Basidiomycota</taxon>
        <taxon>Agaricomycotina</taxon>
        <taxon>Agaricomycetes</taxon>
        <taxon>Cantharellales</taxon>
        <taxon>Tulasnellaceae</taxon>
        <taxon>Tulasnella</taxon>
    </lineage>
</organism>
<sequence length="498" mass="54548">MTRNDIWNIHAVAAFISLSGIFFGLDTGAIGPITVMPQFLETFGKFRNHAIQGALVATILFSASVASFFAGALSDKISRRRTIMVGALTAAIGSAIEASSVKLWMLVVGRLVAGAGEGLFLGPCGVYLIEISPANVRGKITTMLQLFITIGIASGYFISYGTVKLSNSFSWRTPFIVQSVVAFTLAAGMERLPFSPRWLLLVGRNEEAFEVMEQFDRNGVEREKAELLARQEADSTDATLRETFRDSTTRWKTILAIFLMGMQQLSGIDAVLYFAPLIFQQAGLNSRNASFLASGITGIVLVVVTIPAQLYLMDRWGRRPSIIWGGFSMGLCMLIIGSLYASGGSKTTAGKWTIISLIYVFTIAFSITWAVVLKLFIIEVQPNRTRAIASTLSHSSNWIVNTLVALTTPLFLAKSPSGPYFLFAACLLLTSIVCVLYVPETLGRSLNEVDQVWNERQEKTSHLLAKMQEKTKWSKSESSTIRTEEIGLERIESAATAH</sequence>
<keyword evidence="4 9" id="KW-0812">Transmembrane</keyword>
<feature type="domain" description="Major facilitator superfamily (MFS) profile" evidence="10">
    <location>
        <begin position="12"/>
        <end position="442"/>
    </location>
</feature>
<evidence type="ECO:0000313" key="11">
    <source>
        <dbReference type="EMBL" id="KIO26756.1"/>
    </source>
</evidence>
<comment type="subcellular location">
    <subcellularLocation>
        <location evidence="1">Membrane</location>
        <topology evidence="1">Multi-pass membrane protein</topology>
    </subcellularLocation>
</comment>
<evidence type="ECO:0000256" key="9">
    <source>
        <dbReference type="SAM" id="Phobius"/>
    </source>
</evidence>
<dbReference type="PANTHER" id="PTHR48022">
    <property type="entry name" value="PLASTIDIC GLUCOSE TRANSPORTER 4"/>
    <property type="match status" value="1"/>
</dbReference>
<dbReference type="PANTHER" id="PTHR48022:SF2">
    <property type="entry name" value="PLASTIDIC GLUCOSE TRANSPORTER 4"/>
    <property type="match status" value="1"/>
</dbReference>
<evidence type="ECO:0000256" key="1">
    <source>
        <dbReference type="ARBA" id="ARBA00004141"/>
    </source>
</evidence>
<feature type="transmembrane region" description="Helical" evidence="9">
    <location>
        <begin position="398"/>
        <end position="414"/>
    </location>
</feature>
<evidence type="ECO:0000256" key="7">
    <source>
        <dbReference type="ARBA" id="ARBA00049119"/>
    </source>
</evidence>
<evidence type="ECO:0000256" key="5">
    <source>
        <dbReference type="ARBA" id="ARBA00022989"/>
    </source>
</evidence>
<dbReference type="InterPro" id="IPR003663">
    <property type="entry name" value="Sugar/inositol_transpt"/>
</dbReference>
<evidence type="ECO:0000256" key="6">
    <source>
        <dbReference type="ARBA" id="ARBA00023136"/>
    </source>
</evidence>
<dbReference type="FunFam" id="1.20.1250.20:FF:000134">
    <property type="entry name" value="MFS sugar transporter protein"/>
    <property type="match status" value="1"/>
</dbReference>
<feature type="transmembrane region" description="Helical" evidence="9">
    <location>
        <begin position="7"/>
        <end position="30"/>
    </location>
</feature>
<feature type="transmembrane region" description="Helical" evidence="9">
    <location>
        <begin position="354"/>
        <end position="377"/>
    </location>
</feature>
<comment type="similarity">
    <text evidence="2 8">Belongs to the major facilitator superfamily. Sugar transporter (TC 2.A.1.1) family.</text>
</comment>
<keyword evidence="12" id="KW-1185">Reference proteome</keyword>
<evidence type="ECO:0000256" key="3">
    <source>
        <dbReference type="ARBA" id="ARBA00022448"/>
    </source>
</evidence>